<evidence type="ECO:0000313" key="4">
    <source>
        <dbReference type="Proteomes" id="UP000283850"/>
    </source>
</evidence>
<feature type="compositionally biased region" description="Low complexity" evidence="1">
    <location>
        <begin position="299"/>
        <end position="313"/>
    </location>
</feature>
<feature type="transmembrane region" description="Helical" evidence="2">
    <location>
        <begin position="101"/>
        <end position="119"/>
    </location>
</feature>
<comment type="caution">
    <text evidence="3">The sequence shown here is derived from an EMBL/GenBank/DDBJ whole genome shotgun (WGS) entry which is preliminary data.</text>
</comment>
<reference evidence="3 4" key="1">
    <citation type="submission" date="2018-08" db="EMBL/GenBank/DDBJ databases">
        <title>A genome reference for cultivated species of the human gut microbiota.</title>
        <authorList>
            <person name="Zou Y."/>
            <person name="Xue W."/>
            <person name="Luo G."/>
        </authorList>
    </citation>
    <scope>NUCLEOTIDE SEQUENCE [LARGE SCALE GENOMIC DNA]</scope>
    <source>
        <strain evidence="3 4">AF14-32</strain>
    </source>
</reference>
<accession>A0A412YBL4</accession>
<name>A0A412YBL4_9BACE</name>
<feature type="transmembrane region" description="Helical" evidence="2">
    <location>
        <begin position="16"/>
        <end position="36"/>
    </location>
</feature>
<keyword evidence="2" id="KW-0812">Transmembrane</keyword>
<evidence type="ECO:0000256" key="1">
    <source>
        <dbReference type="SAM" id="MobiDB-lite"/>
    </source>
</evidence>
<dbReference type="Proteomes" id="UP000283850">
    <property type="component" value="Unassembled WGS sequence"/>
</dbReference>
<keyword evidence="2" id="KW-1133">Transmembrane helix</keyword>
<protein>
    <submittedName>
        <fullName evidence="3">Uncharacterized protein</fullName>
    </submittedName>
</protein>
<dbReference type="AlphaFoldDB" id="A0A412YBL4"/>
<proteinExistence type="predicted"/>
<evidence type="ECO:0000313" key="3">
    <source>
        <dbReference type="EMBL" id="RGV54783.1"/>
    </source>
</evidence>
<dbReference type="EMBL" id="QRZF01000005">
    <property type="protein sequence ID" value="RGV54783.1"/>
    <property type="molecule type" value="Genomic_DNA"/>
</dbReference>
<sequence>MENTEENLQGRSASQIVEIICSVILLICLFLPWVTLQIGGRSPFGMSFDTSYSAFDAIQLITKANAGSSFLPVSQFVVFIYFILVLCIVNPIVQYNKRLPWLSFYTAWVPVLAGMGLLFKTTQGGSDGLTGLGMGVGAVLSLLAGLLMQFSAWTTIGTHHKRHRKYFLTALIWCVLGWICLFVAPIVAFSTDFSSFDSLSDNIVLIILSILIYVLAAVGIGHTFWLIYGGIVMLCSSSGSSTTSVSTKRPVQEQTDEFLNQVRTRTDEELKTILQHKGDYNGRLVKAAQIIMLERLSDPDSSVSSGSPDVTPTETEDDKYRAYWPPSKE</sequence>
<feature type="transmembrane region" description="Helical" evidence="2">
    <location>
        <begin position="131"/>
        <end position="154"/>
    </location>
</feature>
<evidence type="ECO:0000256" key="2">
    <source>
        <dbReference type="SAM" id="Phobius"/>
    </source>
</evidence>
<organism evidence="3 4">
    <name type="scientific">Bacteroides intestinalis</name>
    <dbReference type="NCBI Taxonomy" id="329854"/>
    <lineage>
        <taxon>Bacteria</taxon>
        <taxon>Pseudomonadati</taxon>
        <taxon>Bacteroidota</taxon>
        <taxon>Bacteroidia</taxon>
        <taxon>Bacteroidales</taxon>
        <taxon>Bacteroidaceae</taxon>
        <taxon>Bacteroides</taxon>
    </lineage>
</organism>
<gene>
    <name evidence="3" type="ORF">DWW10_09790</name>
</gene>
<feature type="transmembrane region" description="Helical" evidence="2">
    <location>
        <begin position="70"/>
        <end position="89"/>
    </location>
</feature>
<feature type="transmembrane region" description="Helical" evidence="2">
    <location>
        <begin position="166"/>
        <end position="191"/>
    </location>
</feature>
<feature type="transmembrane region" description="Helical" evidence="2">
    <location>
        <begin position="203"/>
        <end position="228"/>
    </location>
</feature>
<dbReference type="RefSeq" id="WP_022393141.1">
    <property type="nucleotide sequence ID" value="NZ_QRZF01000005.1"/>
</dbReference>
<keyword evidence="2" id="KW-0472">Membrane</keyword>
<feature type="region of interest" description="Disordered" evidence="1">
    <location>
        <begin position="297"/>
        <end position="329"/>
    </location>
</feature>